<reference evidence="1" key="1">
    <citation type="submission" date="2014-09" db="EMBL/GenBank/DDBJ databases">
        <authorList>
            <person name="Magalhaes I.L.F."/>
            <person name="Oliveira U."/>
            <person name="Santos F.R."/>
            <person name="Vidigal T.H.D.A."/>
            <person name="Brescovit A.D."/>
            <person name="Santos A.J."/>
        </authorList>
    </citation>
    <scope>NUCLEOTIDE SEQUENCE</scope>
    <source>
        <tissue evidence="1">Shoot tissue taken approximately 20 cm above the soil surface</tissue>
    </source>
</reference>
<accession>A0A0A8ZUL6</accession>
<evidence type="ECO:0000313" key="1">
    <source>
        <dbReference type="EMBL" id="JAD43074.1"/>
    </source>
</evidence>
<reference evidence="1" key="2">
    <citation type="journal article" date="2015" name="Data Brief">
        <title>Shoot transcriptome of the giant reed, Arundo donax.</title>
        <authorList>
            <person name="Barrero R.A."/>
            <person name="Guerrero F.D."/>
            <person name="Moolhuijzen P."/>
            <person name="Goolsby J.A."/>
            <person name="Tidwell J."/>
            <person name="Bellgard S.E."/>
            <person name="Bellgard M.I."/>
        </authorList>
    </citation>
    <scope>NUCLEOTIDE SEQUENCE</scope>
    <source>
        <tissue evidence="1">Shoot tissue taken approximately 20 cm above the soil surface</tissue>
    </source>
</reference>
<sequence length="41" mass="4465">MSFTSLLSYCADVFAKSKENELLCCSTKIISVLVISMSQSS</sequence>
<dbReference type="AlphaFoldDB" id="A0A0A8ZUL6"/>
<proteinExistence type="predicted"/>
<protein>
    <submittedName>
        <fullName evidence="1">Uncharacterized protein</fullName>
    </submittedName>
</protein>
<organism evidence="1">
    <name type="scientific">Arundo donax</name>
    <name type="common">Giant reed</name>
    <name type="synonym">Donax arundinaceus</name>
    <dbReference type="NCBI Taxonomy" id="35708"/>
    <lineage>
        <taxon>Eukaryota</taxon>
        <taxon>Viridiplantae</taxon>
        <taxon>Streptophyta</taxon>
        <taxon>Embryophyta</taxon>
        <taxon>Tracheophyta</taxon>
        <taxon>Spermatophyta</taxon>
        <taxon>Magnoliopsida</taxon>
        <taxon>Liliopsida</taxon>
        <taxon>Poales</taxon>
        <taxon>Poaceae</taxon>
        <taxon>PACMAD clade</taxon>
        <taxon>Arundinoideae</taxon>
        <taxon>Arundineae</taxon>
        <taxon>Arundo</taxon>
    </lineage>
</organism>
<dbReference type="EMBL" id="GBRH01254821">
    <property type="protein sequence ID" value="JAD43074.1"/>
    <property type="molecule type" value="Transcribed_RNA"/>
</dbReference>
<name>A0A0A8ZUL6_ARUDO</name>